<keyword evidence="3" id="KW-1185">Reference proteome</keyword>
<dbReference type="AlphaFoldDB" id="A0A835HPQ4"/>
<sequence>MTQGSQMATRSKANHPNPKCTNEDPLLESGKLKLMSILKTTTDTLDDLEAKRILRTLLSLEFSSDHVALLAEFQPNTFPYIRPQQLPDSWSIGCTWNQWYYLQSPVVVIGNCSDSVKMAVAMEW</sequence>
<feature type="compositionally biased region" description="Polar residues" evidence="1">
    <location>
        <begin position="1"/>
        <end position="11"/>
    </location>
</feature>
<gene>
    <name evidence="2" type="ORF">IFM89_036121</name>
</gene>
<evidence type="ECO:0000313" key="3">
    <source>
        <dbReference type="Proteomes" id="UP000631114"/>
    </source>
</evidence>
<accession>A0A835HPQ4</accession>
<comment type="caution">
    <text evidence="2">The sequence shown here is derived from an EMBL/GenBank/DDBJ whole genome shotgun (WGS) entry which is preliminary data.</text>
</comment>
<evidence type="ECO:0000313" key="2">
    <source>
        <dbReference type="EMBL" id="KAF9603420.1"/>
    </source>
</evidence>
<organism evidence="2 3">
    <name type="scientific">Coptis chinensis</name>
    <dbReference type="NCBI Taxonomy" id="261450"/>
    <lineage>
        <taxon>Eukaryota</taxon>
        <taxon>Viridiplantae</taxon>
        <taxon>Streptophyta</taxon>
        <taxon>Embryophyta</taxon>
        <taxon>Tracheophyta</taxon>
        <taxon>Spermatophyta</taxon>
        <taxon>Magnoliopsida</taxon>
        <taxon>Ranunculales</taxon>
        <taxon>Ranunculaceae</taxon>
        <taxon>Coptidoideae</taxon>
        <taxon>Coptis</taxon>
    </lineage>
</organism>
<name>A0A835HPQ4_9MAGN</name>
<proteinExistence type="predicted"/>
<protein>
    <submittedName>
        <fullName evidence="2">Uncharacterized protein</fullName>
    </submittedName>
</protein>
<feature type="region of interest" description="Disordered" evidence="1">
    <location>
        <begin position="1"/>
        <end position="25"/>
    </location>
</feature>
<evidence type="ECO:0000256" key="1">
    <source>
        <dbReference type="SAM" id="MobiDB-lite"/>
    </source>
</evidence>
<dbReference type="EMBL" id="JADFTS010000006">
    <property type="protein sequence ID" value="KAF9603420.1"/>
    <property type="molecule type" value="Genomic_DNA"/>
</dbReference>
<dbReference type="Proteomes" id="UP000631114">
    <property type="component" value="Unassembled WGS sequence"/>
</dbReference>
<reference evidence="2 3" key="1">
    <citation type="submission" date="2020-10" db="EMBL/GenBank/DDBJ databases">
        <title>The Coptis chinensis genome and diversification of protoberbering-type alkaloids.</title>
        <authorList>
            <person name="Wang B."/>
            <person name="Shu S."/>
            <person name="Song C."/>
            <person name="Liu Y."/>
        </authorList>
    </citation>
    <scope>NUCLEOTIDE SEQUENCE [LARGE SCALE GENOMIC DNA]</scope>
    <source>
        <strain evidence="2">HL-2020</strain>
        <tissue evidence="2">Leaf</tissue>
    </source>
</reference>